<keyword evidence="2" id="KW-0012">Acyltransferase</keyword>
<evidence type="ECO:0000256" key="1">
    <source>
        <dbReference type="ARBA" id="ARBA00022679"/>
    </source>
</evidence>
<keyword evidence="5" id="KW-1185">Reference proteome</keyword>
<evidence type="ECO:0000259" key="3">
    <source>
        <dbReference type="PROSITE" id="PS51186"/>
    </source>
</evidence>
<dbReference type="GO" id="GO:0008080">
    <property type="term" value="F:N-acetyltransferase activity"/>
    <property type="evidence" value="ECO:0007669"/>
    <property type="project" value="UniProtKB-ARBA"/>
</dbReference>
<protein>
    <submittedName>
        <fullName evidence="4">Predicted acetyltransferase</fullName>
    </submittedName>
</protein>
<evidence type="ECO:0000313" key="5">
    <source>
        <dbReference type="Proteomes" id="UP000254572"/>
    </source>
</evidence>
<dbReference type="Pfam" id="PF13508">
    <property type="entry name" value="Acetyltransf_7"/>
    <property type="match status" value="1"/>
</dbReference>
<evidence type="ECO:0000256" key="2">
    <source>
        <dbReference type="ARBA" id="ARBA00023315"/>
    </source>
</evidence>
<reference evidence="4 5" key="1">
    <citation type="submission" date="2018-06" db="EMBL/GenBank/DDBJ databases">
        <authorList>
            <consortium name="Pathogen Informatics"/>
            <person name="Doyle S."/>
        </authorList>
    </citation>
    <scope>NUCLEOTIDE SEQUENCE [LARGE SCALE GENOMIC DNA]</scope>
    <source>
        <strain evidence="4 5">NCTC13294</strain>
    </source>
</reference>
<gene>
    <name evidence="4" type="ORF">NCTC13294_01512</name>
</gene>
<dbReference type="CDD" id="cd04301">
    <property type="entry name" value="NAT_SF"/>
    <property type="match status" value="1"/>
</dbReference>
<organism evidence="4 5">
    <name type="scientific">Cardiobacterium valvarum</name>
    <dbReference type="NCBI Taxonomy" id="194702"/>
    <lineage>
        <taxon>Bacteria</taxon>
        <taxon>Pseudomonadati</taxon>
        <taxon>Pseudomonadota</taxon>
        <taxon>Gammaproteobacteria</taxon>
        <taxon>Cardiobacteriales</taxon>
        <taxon>Cardiobacteriaceae</taxon>
        <taxon>Cardiobacterium</taxon>
    </lineage>
</organism>
<dbReference type="InterPro" id="IPR000182">
    <property type="entry name" value="GNAT_dom"/>
</dbReference>
<dbReference type="Gene3D" id="3.40.630.30">
    <property type="match status" value="1"/>
</dbReference>
<proteinExistence type="predicted"/>
<dbReference type="Proteomes" id="UP000254572">
    <property type="component" value="Unassembled WGS sequence"/>
</dbReference>
<accession>A0A381E962</accession>
<dbReference type="EMBL" id="UFUW01000001">
    <property type="protein sequence ID" value="SUX23398.1"/>
    <property type="molecule type" value="Genomic_DNA"/>
</dbReference>
<sequence>MPPLQAATICRVQKQNTQTQFKTQPGNTMNKPAANLTLNHPTAADLPRIMQIERAGFTAAEAASEAAMAERIRIINDTFIVARDASGTVIGFIVAAIINERYLHDELFAKSVPNPLHGGYCAILSLAVAPEQRGQGIAGQLLQALIATCRIARRDGITLTCLDALIPFYEKNGFTNEGISASQHAGEQWFNLVQDLPAAEAHG</sequence>
<dbReference type="PANTHER" id="PTHR10908">
    <property type="entry name" value="SEROTONIN N-ACETYLTRANSFERASE"/>
    <property type="match status" value="1"/>
</dbReference>
<dbReference type="PANTHER" id="PTHR10908:SF0">
    <property type="entry name" value="SEROTONIN N-ACETYLTRANSFERASE"/>
    <property type="match status" value="1"/>
</dbReference>
<keyword evidence="1 4" id="KW-0808">Transferase</keyword>
<dbReference type="InterPro" id="IPR051635">
    <property type="entry name" value="SNAT-like"/>
</dbReference>
<dbReference type="SUPFAM" id="SSF55729">
    <property type="entry name" value="Acyl-CoA N-acyltransferases (Nat)"/>
    <property type="match status" value="1"/>
</dbReference>
<dbReference type="InterPro" id="IPR016181">
    <property type="entry name" value="Acyl_CoA_acyltransferase"/>
</dbReference>
<feature type="domain" description="N-acetyltransferase" evidence="3">
    <location>
        <begin position="36"/>
        <end position="197"/>
    </location>
</feature>
<evidence type="ECO:0000313" key="4">
    <source>
        <dbReference type="EMBL" id="SUX23398.1"/>
    </source>
</evidence>
<dbReference type="AlphaFoldDB" id="A0A381E962"/>
<name>A0A381E962_9GAMM</name>
<dbReference type="PROSITE" id="PS51186">
    <property type="entry name" value="GNAT"/>
    <property type="match status" value="1"/>
</dbReference>